<evidence type="ECO:0000313" key="4">
    <source>
        <dbReference type="Proteomes" id="UP001154265"/>
    </source>
</evidence>
<evidence type="ECO:0000259" key="2">
    <source>
        <dbReference type="Pfam" id="PF02517"/>
    </source>
</evidence>
<dbReference type="RefSeq" id="WP_277865284.1">
    <property type="nucleotide sequence ID" value="NZ_JAKKUT010000001.1"/>
</dbReference>
<evidence type="ECO:0000256" key="1">
    <source>
        <dbReference type="SAM" id="Phobius"/>
    </source>
</evidence>
<keyword evidence="1" id="KW-0472">Membrane</keyword>
<feature type="transmembrane region" description="Helical" evidence="1">
    <location>
        <begin position="171"/>
        <end position="191"/>
    </location>
</feature>
<feature type="transmembrane region" description="Helical" evidence="1">
    <location>
        <begin position="86"/>
        <end position="106"/>
    </location>
</feature>
<accession>A0ABT6ETV8</accession>
<dbReference type="EMBL" id="JAKKUT010000001">
    <property type="protein sequence ID" value="MDG2989356.1"/>
    <property type="molecule type" value="Genomic_DNA"/>
</dbReference>
<sequence length="201" mass="22350">MVDPTSHQPELEPLNRTQILIAMGLTAILWLIIAKVWLRTPFAGGQLPLAWSGQDLGLGLVLGLLITGMSALLYWLWPTYRHASDLYLALVLRPLIWGDIFWLGLLPGLSEELLFRGVLLPTLGLDWSGILGSALCFGILHFSGRQYWPYALWATVVGVMFGYSAVVSHNLLLPVVAHIATNWIAAILWKWRSPQNKSIGK</sequence>
<protein>
    <submittedName>
        <fullName evidence="3">CPBP family intramembrane metalloprotease</fullName>
    </submittedName>
</protein>
<keyword evidence="1" id="KW-1133">Transmembrane helix</keyword>
<keyword evidence="3" id="KW-0482">Metalloprotease</keyword>
<dbReference type="PANTHER" id="PTHR43592">
    <property type="entry name" value="CAAX AMINO TERMINAL PROTEASE"/>
    <property type="match status" value="1"/>
</dbReference>
<dbReference type="PANTHER" id="PTHR43592:SF7">
    <property type="entry name" value="CAAX AMINO TERMINAL PROTEASE FAMILY PROTEIN"/>
    <property type="match status" value="1"/>
</dbReference>
<organism evidence="3 4">
    <name type="scientific">Candidatus Synechococcus calcipolaris G9</name>
    <dbReference type="NCBI Taxonomy" id="1497997"/>
    <lineage>
        <taxon>Bacteria</taxon>
        <taxon>Bacillati</taxon>
        <taxon>Cyanobacteriota</taxon>
        <taxon>Cyanophyceae</taxon>
        <taxon>Synechococcales</taxon>
        <taxon>Synechococcaceae</taxon>
        <taxon>Synechococcus</taxon>
    </lineage>
</organism>
<proteinExistence type="predicted"/>
<dbReference type="GO" id="GO:0008237">
    <property type="term" value="F:metallopeptidase activity"/>
    <property type="evidence" value="ECO:0007669"/>
    <property type="project" value="UniProtKB-KW"/>
</dbReference>
<keyword evidence="3" id="KW-0378">Hydrolase</keyword>
<feature type="domain" description="CAAX prenyl protease 2/Lysostaphin resistance protein A-like" evidence="2">
    <location>
        <begin position="96"/>
        <end position="184"/>
    </location>
</feature>
<feature type="transmembrane region" description="Helical" evidence="1">
    <location>
        <begin position="147"/>
        <end position="165"/>
    </location>
</feature>
<dbReference type="InterPro" id="IPR003675">
    <property type="entry name" value="Rce1/LyrA-like_dom"/>
</dbReference>
<feature type="transmembrane region" description="Helical" evidence="1">
    <location>
        <begin position="118"/>
        <end position="140"/>
    </location>
</feature>
<feature type="transmembrane region" description="Helical" evidence="1">
    <location>
        <begin position="20"/>
        <end position="38"/>
    </location>
</feature>
<comment type="caution">
    <text evidence="3">The sequence shown here is derived from an EMBL/GenBank/DDBJ whole genome shotgun (WGS) entry which is preliminary data.</text>
</comment>
<dbReference type="Proteomes" id="UP001154265">
    <property type="component" value="Unassembled WGS sequence"/>
</dbReference>
<dbReference type="Pfam" id="PF02517">
    <property type="entry name" value="Rce1-like"/>
    <property type="match status" value="1"/>
</dbReference>
<keyword evidence="4" id="KW-1185">Reference proteome</keyword>
<reference evidence="3" key="1">
    <citation type="journal article" date="2022" name="Genome Biol. Evol.">
        <title>A New Gene Family Diagnostic for Intracellular Biomineralization of Amorphous Ca Carbonates by Cyanobacteria.</title>
        <authorList>
            <person name="Benzerara K."/>
            <person name="Duprat E."/>
            <person name="Bitard-Feildel T."/>
            <person name="Caumes G."/>
            <person name="Cassier-Chauvat C."/>
            <person name="Chauvat F."/>
            <person name="Dezi M."/>
            <person name="Diop S.I."/>
            <person name="Gaschignard G."/>
            <person name="Gorgen S."/>
            <person name="Gugger M."/>
            <person name="Lopez-Garcia P."/>
            <person name="Millet M."/>
            <person name="Skouri-Panet F."/>
            <person name="Moreira D."/>
            <person name="Callebaut I."/>
        </authorList>
    </citation>
    <scope>NUCLEOTIDE SEQUENCE</scope>
    <source>
        <strain evidence="3">G9</strain>
    </source>
</reference>
<feature type="transmembrane region" description="Helical" evidence="1">
    <location>
        <begin position="58"/>
        <end position="77"/>
    </location>
</feature>
<keyword evidence="3" id="KW-0645">Protease</keyword>
<gene>
    <name evidence="3" type="ORF">L3556_00195</name>
</gene>
<evidence type="ECO:0000313" key="3">
    <source>
        <dbReference type="EMBL" id="MDG2989356.1"/>
    </source>
</evidence>
<keyword evidence="1" id="KW-0812">Transmembrane</keyword>
<reference evidence="3" key="2">
    <citation type="submission" date="2022-01" db="EMBL/GenBank/DDBJ databases">
        <authorList>
            <person name="Zivanovic Y."/>
            <person name="Moreira D."/>
            <person name="Lopez-Garcia P."/>
        </authorList>
    </citation>
    <scope>NUCLEOTIDE SEQUENCE</scope>
    <source>
        <strain evidence="3">G9</strain>
    </source>
</reference>
<name>A0ABT6ETV8_9SYNE</name>